<proteinExistence type="predicted"/>
<dbReference type="PANTHER" id="PTHR31128">
    <property type="entry name" value="PROTEIN CBR-CLEC-135-RELATED"/>
    <property type="match status" value="1"/>
</dbReference>
<accession>A0AA39M7R8</accession>
<feature type="compositionally biased region" description="Basic and acidic residues" evidence="1">
    <location>
        <begin position="92"/>
        <end position="101"/>
    </location>
</feature>
<evidence type="ECO:0000313" key="3">
    <source>
        <dbReference type="Proteomes" id="UP001175271"/>
    </source>
</evidence>
<feature type="compositionally biased region" description="Basic and acidic residues" evidence="1">
    <location>
        <begin position="246"/>
        <end position="256"/>
    </location>
</feature>
<dbReference type="EMBL" id="JAUCMV010000001">
    <property type="protein sequence ID" value="KAK0423680.1"/>
    <property type="molecule type" value="Genomic_DNA"/>
</dbReference>
<organism evidence="2 3">
    <name type="scientific">Steinernema hermaphroditum</name>
    <dbReference type="NCBI Taxonomy" id="289476"/>
    <lineage>
        <taxon>Eukaryota</taxon>
        <taxon>Metazoa</taxon>
        <taxon>Ecdysozoa</taxon>
        <taxon>Nematoda</taxon>
        <taxon>Chromadorea</taxon>
        <taxon>Rhabditida</taxon>
        <taxon>Tylenchina</taxon>
        <taxon>Panagrolaimomorpha</taxon>
        <taxon>Strongyloidoidea</taxon>
        <taxon>Steinernematidae</taxon>
        <taxon>Steinernema</taxon>
    </lineage>
</organism>
<evidence type="ECO:0000313" key="2">
    <source>
        <dbReference type="EMBL" id="KAK0423680.1"/>
    </source>
</evidence>
<dbReference type="AlphaFoldDB" id="A0AA39M7R8"/>
<dbReference type="PANTHER" id="PTHR31128:SF9">
    <property type="entry name" value="DUF3444 DOMAIN-CONTAINING PROTEIN-RELATED"/>
    <property type="match status" value="1"/>
</dbReference>
<feature type="compositionally biased region" description="Basic and acidic residues" evidence="1">
    <location>
        <begin position="161"/>
        <end position="180"/>
    </location>
</feature>
<evidence type="ECO:0008006" key="4">
    <source>
        <dbReference type="Google" id="ProtNLM"/>
    </source>
</evidence>
<name>A0AA39M7R8_9BILA</name>
<comment type="caution">
    <text evidence="2">The sequence shown here is derived from an EMBL/GenBank/DDBJ whole genome shotgun (WGS) entry which is preliminary data.</text>
</comment>
<protein>
    <recommendedName>
        <fullName evidence="4">SH2 domain-containing protein</fullName>
    </recommendedName>
</protein>
<feature type="region of interest" description="Disordered" evidence="1">
    <location>
        <begin position="58"/>
        <end position="192"/>
    </location>
</feature>
<keyword evidence="3" id="KW-1185">Reference proteome</keyword>
<gene>
    <name evidence="2" type="ORF">QR680_008275</name>
</gene>
<sequence>MGRAKKTASRCCCHGRGCQVAEEEKKRVAPYETVDPGKMPLHVKGDQIDSMRLTMSAETAKRAEQESVRRAKARVKKETRPRENMAFVRSLDSSEFREETPTGRQRCPIRGEDADAKDHSEVETSRYENVERVKSEDVEHVSVKKPMRKTGKSKGRSRSKSTSDRESQGESDVDPEKTPSVDDDCSGSAPGVRRCEKHSLWTLLKGPERKYINEIPRRAPPSSSVYEMVGVPEDLLNSDDDTPASNHKEKPMDKDASDLIGDRIGQFYLGAVKEEEAEKLCRRRAEFRFYHQTPEQDFDFNYDAMPPRLTLWMVYRTRKGAYRHFAVQKRHGKWAVVDEQSEHKKFSYFNNLIRHYTEYPEDLEGDD</sequence>
<feature type="region of interest" description="Disordered" evidence="1">
    <location>
        <begin position="235"/>
        <end position="256"/>
    </location>
</feature>
<feature type="compositionally biased region" description="Basic residues" evidence="1">
    <location>
        <begin position="143"/>
        <end position="159"/>
    </location>
</feature>
<feature type="compositionally biased region" description="Basic and acidic residues" evidence="1">
    <location>
        <begin position="109"/>
        <end position="142"/>
    </location>
</feature>
<reference evidence="2" key="1">
    <citation type="submission" date="2023-06" db="EMBL/GenBank/DDBJ databases">
        <title>Genomic analysis of the entomopathogenic nematode Steinernema hermaphroditum.</title>
        <authorList>
            <person name="Schwarz E.M."/>
            <person name="Heppert J.K."/>
            <person name="Baniya A."/>
            <person name="Schwartz H.T."/>
            <person name="Tan C.-H."/>
            <person name="Antoshechkin I."/>
            <person name="Sternberg P.W."/>
            <person name="Goodrich-Blair H."/>
            <person name="Dillman A.R."/>
        </authorList>
    </citation>
    <scope>NUCLEOTIDE SEQUENCE</scope>
    <source>
        <strain evidence="2">PS9179</strain>
        <tissue evidence="2">Whole animal</tissue>
    </source>
</reference>
<evidence type="ECO:0000256" key="1">
    <source>
        <dbReference type="SAM" id="MobiDB-lite"/>
    </source>
</evidence>
<dbReference type="Proteomes" id="UP001175271">
    <property type="component" value="Unassembled WGS sequence"/>
</dbReference>
<feature type="compositionally biased region" description="Basic and acidic residues" evidence="1">
    <location>
        <begin position="59"/>
        <end position="69"/>
    </location>
</feature>